<dbReference type="AlphaFoldDB" id="A0A4Q7LKA2"/>
<dbReference type="EMBL" id="SGWV01000009">
    <property type="protein sequence ID" value="RZS54483.1"/>
    <property type="molecule type" value="Genomic_DNA"/>
</dbReference>
<proteinExistence type="predicted"/>
<evidence type="ECO:0000256" key="1">
    <source>
        <dbReference type="SAM" id="SignalP"/>
    </source>
</evidence>
<feature type="chain" id="PRO_5020364638" description="PsiF repeat-containing protein" evidence="1">
    <location>
        <begin position="27"/>
        <end position="83"/>
    </location>
</feature>
<gene>
    <name evidence="2" type="ORF">EV685_1960</name>
</gene>
<accession>A0A4Q7LKA2</accession>
<comment type="caution">
    <text evidence="2">The sequence shown here is derived from an EMBL/GenBank/DDBJ whole genome shotgun (WGS) entry which is preliminary data.</text>
</comment>
<evidence type="ECO:0000313" key="3">
    <source>
        <dbReference type="Proteomes" id="UP000293433"/>
    </source>
</evidence>
<dbReference type="Proteomes" id="UP000293433">
    <property type="component" value="Unassembled WGS sequence"/>
</dbReference>
<reference evidence="2 3" key="1">
    <citation type="submission" date="2019-02" db="EMBL/GenBank/DDBJ databases">
        <title>Genomic Encyclopedia of Type Strains, Phase IV (KMG-IV): sequencing the most valuable type-strain genomes for metagenomic binning, comparative biology and taxonomic classification.</title>
        <authorList>
            <person name="Goeker M."/>
        </authorList>
    </citation>
    <scope>NUCLEOTIDE SEQUENCE [LARGE SCALE GENOMIC DNA]</scope>
    <source>
        <strain evidence="2 3">DSM 10617</strain>
    </source>
</reference>
<keyword evidence="1" id="KW-0732">Signal</keyword>
<evidence type="ECO:0008006" key="4">
    <source>
        <dbReference type="Google" id="ProtNLM"/>
    </source>
</evidence>
<dbReference type="OrthoDB" id="10004671at2"/>
<organism evidence="2 3">
    <name type="scientific">Sphaerotilus mobilis</name>
    <dbReference type="NCBI Taxonomy" id="47994"/>
    <lineage>
        <taxon>Bacteria</taxon>
        <taxon>Pseudomonadati</taxon>
        <taxon>Pseudomonadota</taxon>
        <taxon>Betaproteobacteria</taxon>
        <taxon>Burkholderiales</taxon>
        <taxon>Sphaerotilaceae</taxon>
        <taxon>Sphaerotilus</taxon>
    </lineage>
</organism>
<dbReference type="RefSeq" id="WP_130481834.1">
    <property type="nucleotide sequence ID" value="NZ_SGWV01000009.1"/>
</dbReference>
<evidence type="ECO:0000313" key="2">
    <source>
        <dbReference type="EMBL" id="RZS54483.1"/>
    </source>
</evidence>
<feature type="signal peptide" evidence="1">
    <location>
        <begin position="1"/>
        <end position="26"/>
    </location>
</feature>
<keyword evidence="3" id="KW-1185">Reference proteome</keyword>
<name>A0A4Q7LKA2_9BURK</name>
<sequence>MTTTFRHLVAIGLLAVASVSTGLAQAADAATAPAAAASGATKPHVTARAMQERSAKFSACRKTALDSGLQGEALKQALVTCMQ</sequence>
<protein>
    <recommendedName>
        <fullName evidence="4">PsiF repeat-containing protein</fullName>
    </recommendedName>
</protein>